<organism evidence="1 2">
    <name type="scientific">Rhizobium sullae</name>
    <name type="common">Rhizobium hedysari</name>
    <dbReference type="NCBI Taxonomy" id="50338"/>
    <lineage>
        <taxon>Bacteria</taxon>
        <taxon>Pseudomonadati</taxon>
        <taxon>Pseudomonadota</taxon>
        <taxon>Alphaproteobacteria</taxon>
        <taxon>Hyphomicrobiales</taxon>
        <taxon>Rhizobiaceae</taxon>
        <taxon>Rhizobium/Agrobacterium group</taxon>
        <taxon>Rhizobium</taxon>
    </lineage>
</organism>
<dbReference type="Proteomes" id="UP000294576">
    <property type="component" value="Unassembled WGS sequence"/>
</dbReference>
<name>A0A4R3Q527_RHISU</name>
<accession>A0A4R3Q527</accession>
<dbReference type="EMBL" id="SMBH01000009">
    <property type="protein sequence ID" value="TCU14342.1"/>
    <property type="molecule type" value="Genomic_DNA"/>
</dbReference>
<protein>
    <submittedName>
        <fullName evidence="1">Uncharacterized protein DUF930</fullName>
    </submittedName>
</protein>
<sequence>MVRPKQLFSAAILADTRSKRAREGMRQLATGERIVQLCNIEAMEQVHRWKAEFKPDFLVAYVRARPAPSRS</sequence>
<evidence type="ECO:0000313" key="2">
    <source>
        <dbReference type="Proteomes" id="UP000294576"/>
    </source>
</evidence>
<comment type="caution">
    <text evidence="1">The sequence shown here is derived from an EMBL/GenBank/DDBJ whole genome shotgun (WGS) entry which is preliminary data.</text>
</comment>
<dbReference type="AlphaFoldDB" id="A0A4R3Q527"/>
<evidence type="ECO:0000313" key="1">
    <source>
        <dbReference type="EMBL" id="TCU14342.1"/>
    </source>
</evidence>
<gene>
    <name evidence="1" type="ORF">EV132_10965</name>
</gene>
<reference evidence="1 2" key="1">
    <citation type="submission" date="2019-03" db="EMBL/GenBank/DDBJ databases">
        <title>Genomic Encyclopedia of Type Strains, Phase IV (KMG-V): Genome sequencing to study the core and pangenomes of soil and plant-associated prokaryotes.</title>
        <authorList>
            <person name="Whitman W."/>
        </authorList>
    </citation>
    <scope>NUCLEOTIDE SEQUENCE [LARGE SCALE GENOMIC DNA]</scope>
    <source>
        <strain evidence="1 2">Hc14</strain>
    </source>
</reference>
<proteinExistence type="predicted"/>
<dbReference type="InterPro" id="IPR009273">
    <property type="entry name" value="DUF930"/>
</dbReference>
<dbReference type="Pfam" id="PF06059">
    <property type="entry name" value="DUF930"/>
    <property type="match status" value="1"/>
</dbReference>